<protein>
    <submittedName>
        <fullName evidence="4">RNA-binding protein</fullName>
    </submittedName>
</protein>
<comment type="caution">
    <text evidence="4">The sequence shown here is derived from an EMBL/GenBank/DDBJ whole genome shotgun (WGS) entry which is preliminary data.</text>
</comment>
<sequence length="135" mass="14942">MSLNKSVPQQTSSPKYTELVKFLIQPFLENPNSLSVDCEVSRSTNKVWIRVAFEGDDKGRVYGRGGRNIQAIRTAIAAAGAIAEQSVYLDIYGGEAQERDVPAVVTKERVDVTSSPEKRRTTKPNVRQRSQSSVN</sequence>
<dbReference type="Pfam" id="PF13083">
    <property type="entry name" value="KH_KhpA-B"/>
    <property type="match status" value="1"/>
</dbReference>
<reference evidence="4 5" key="1">
    <citation type="submission" date="2016-11" db="EMBL/GenBank/DDBJ databases">
        <title>Draft Genome Sequences of Nine Cyanobacterial Strains from Diverse Habitats.</title>
        <authorList>
            <person name="Zhu T."/>
            <person name="Hou S."/>
            <person name="Lu X."/>
            <person name="Hess W.R."/>
        </authorList>
    </citation>
    <scope>NUCLEOTIDE SEQUENCE [LARGE SCALE GENOMIC DNA]</scope>
    <source>
        <strain evidence="4 5">5.2 s.c.1</strain>
    </source>
</reference>
<dbReference type="GO" id="GO:0003723">
    <property type="term" value="F:RNA binding"/>
    <property type="evidence" value="ECO:0007669"/>
    <property type="project" value="UniProtKB-KW"/>
</dbReference>
<evidence type="ECO:0000313" key="4">
    <source>
        <dbReference type="EMBL" id="OKH27792.1"/>
    </source>
</evidence>
<keyword evidence="1" id="KW-0963">Cytoplasm</keyword>
<feature type="compositionally biased region" description="Basic and acidic residues" evidence="3">
    <location>
        <begin position="103"/>
        <end position="119"/>
    </location>
</feature>
<dbReference type="STRING" id="247279.NIES1031_07715"/>
<proteinExistence type="predicted"/>
<evidence type="ECO:0000256" key="2">
    <source>
        <dbReference type="ARBA" id="ARBA00022884"/>
    </source>
</evidence>
<dbReference type="EMBL" id="MRCC01000005">
    <property type="protein sequence ID" value="OKH27792.1"/>
    <property type="molecule type" value="Genomic_DNA"/>
</dbReference>
<dbReference type="AlphaFoldDB" id="A0A1U7HW72"/>
<gene>
    <name evidence="4" type="ORF">NIES1031_07715</name>
</gene>
<accession>A0A1U7HW72</accession>
<dbReference type="Proteomes" id="UP000185984">
    <property type="component" value="Unassembled WGS sequence"/>
</dbReference>
<dbReference type="PANTHER" id="PTHR34654">
    <property type="entry name" value="UPF0109 PROTEIN SCO5592"/>
    <property type="match status" value="1"/>
</dbReference>
<organism evidence="4 5">
    <name type="scientific">Chroogloeocystis siderophila 5.2 s.c.1</name>
    <dbReference type="NCBI Taxonomy" id="247279"/>
    <lineage>
        <taxon>Bacteria</taxon>
        <taxon>Bacillati</taxon>
        <taxon>Cyanobacteriota</taxon>
        <taxon>Cyanophyceae</taxon>
        <taxon>Oscillatoriophycideae</taxon>
        <taxon>Chroococcales</taxon>
        <taxon>Chroococcaceae</taxon>
        <taxon>Chroogloeocystis</taxon>
    </lineage>
</organism>
<feature type="compositionally biased region" description="Polar residues" evidence="3">
    <location>
        <begin position="123"/>
        <end position="135"/>
    </location>
</feature>
<evidence type="ECO:0000313" key="5">
    <source>
        <dbReference type="Proteomes" id="UP000185984"/>
    </source>
</evidence>
<dbReference type="RefSeq" id="WP_073548873.1">
    <property type="nucleotide sequence ID" value="NZ_CAWMVK010000039.1"/>
</dbReference>
<dbReference type="InterPro" id="IPR020627">
    <property type="entry name" value="KhpA"/>
</dbReference>
<evidence type="ECO:0000256" key="3">
    <source>
        <dbReference type="SAM" id="MobiDB-lite"/>
    </source>
</evidence>
<keyword evidence="5" id="KW-1185">Reference proteome</keyword>
<feature type="region of interest" description="Disordered" evidence="3">
    <location>
        <begin position="103"/>
        <end position="135"/>
    </location>
</feature>
<evidence type="ECO:0000256" key="1">
    <source>
        <dbReference type="ARBA" id="ARBA00022490"/>
    </source>
</evidence>
<keyword evidence="2" id="KW-0694">RNA-binding</keyword>
<dbReference type="OrthoDB" id="511849at2"/>
<name>A0A1U7HW72_9CHRO</name>
<dbReference type="PANTHER" id="PTHR34654:SF1">
    <property type="entry name" value="RNA-BINDING PROTEIN KHPA"/>
    <property type="match status" value="1"/>
</dbReference>